<comment type="caution">
    <text evidence="1">The sequence shown here is derived from an EMBL/GenBank/DDBJ whole genome shotgun (WGS) entry which is preliminary data.</text>
</comment>
<sequence length="95" mass="11249">MKEGKNPLFSTNPIARKDQEKFDQDFLVGAGKAADKEAIKRFNTLAKKIALNEVYTKEYLEFFFNLKWEKFESMLKERFEFKVDGKNITFIKVKE</sequence>
<reference evidence="1 2" key="1">
    <citation type="journal article" date="2016" name="Nat. Commun.">
        <title>Thousands of microbial genomes shed light on interconnected biogeochemical processes in an aquifer system.</title>
        <authorList>
            <person name="Anantharaman K."/>
            <person name="Brown C.T."/>
            <person name="Hug L.A."/>
            <person name="Sharon I."/>
            <person name="Castelle C.J."/>
            <person name="Probst A.J."/>
            <person name="Thomas B.C."/>
            <person name="Singh A."/>
            <person name="Wilkins M.J."/>
            <person name="Karaoz U."/>
            <person name="Brodie E.L."/>
            <person name="Williams K.H."/>
            <person name="Hubbard S.S."/>
            <person name="Banfield J.F."/>
        </authorList>
    </citation>
    <scope>NUCLEOTIDE SEQUENCE [LARGE SCALE GENOMIC DNA]</scope>
</reference>
<protein>
    <submittedName>
        <fullName evidence="1">Uncharacterized protein</fullName>
    </submittedName>
</protein>
<dbReference type="AlphaFoldDB" id="A0A1F6XK43"/>
<evidence type="ECO:0000313" key="1">
    <source>
        <dbReference type="EMBL" id="OGI94418.1"/>
    </source>
</evidence>
<gene>
    <name evidence="1" type="ORF">A3A03_03950</name>
</gene>
<accession>A0A1F6XK43</accession>
<organism evidence="1 2">
    <name type="scientific">Candidatus Nomurabacteria bacterium RIFCSPLOWO2_01_FULL_40_18</name>
    <dbReference type="NCBI Taxonomy" id="1801773"/>
    <lineage>
        <taxon>Bacteria</taxon>
        <taxon>Candidatus Nomuraibacteriota</taxon>
    </lineage>
</organism>
<evidence type="ECO:0000313" key="2">
    <source>
        <dbReference type="Proteomes" id="UP000176629"/>
    </source>
</evidence>
<proteinExistence type="predicted"/>
<dbReference type="Proteomes" id="UP000176629">
    <property type="component" value="Unassembled WGS sequence"/>
</dbReference>
<name>A0A1F6XK43_9BACT</name>
<dbReference type="EMBL" id="MFUX01000024">
    <property type="protein sequence ID" value="OGI94418.1"/>
    <property type="molecule type" value="Genomic_DNA"/>
</dbReference>